<dbReference type="PANTHER" id="PTHR23513">
    <property type="entry name" value="INTEGRAL MEMBRANE EFFLUX PROTEIN-RELATED"/>
    <property type="match status" value="1"/>
</dbReference>
<keyword evidence="2" id="KW-1003">Cell membrane</keyword>
<dbReference type="InterPro" id="IPR036259">
    <property type="entry name" value="MFS_trans_sf"/>
</dbReference>
<dbReference type="InterPro" id="IPR020846">
    <property type="entry name" value="MFS_dom"/>
</dbReference>
<dbReference type="Pfam" id="PF07690">
    <property type="entry name" value="MFS_1"/>
    <property type="match status" value="1"/>
</dbReference>
<sequence length="480" mass="51203">MSAIRGDRKTFYQLLINTLLVSVINFTVWFAITFYVYLETRSVFATGVISGIFLVLTALTGIWFGSLVDHHPKKTVMQVSAVVSLGLYALALVVYRLTPEESFADPTSTALWTMVVLLMLGVIAGNVRTIALPTLVTVLIEEETRDRANGLVGTVSGVTFLVTSVISGILVAIGGMFWVLVLALVVLALALLHLALVPVPDRPVTSVPATEPSTEPSTVGQPPLVAGAAVGTEPAVAPKRSVDLRGTIRVVGEVPGLSALILFSAFNNFLGGAFMALMDAYGLSLVSVQTWGLLWGVLSTGFIVGGLLITRTGLSRNPVRLLLLVNLLLWTVTMLFPLRASIVLLAVGLYVYMLVVPYAEAAEQTILQKVVPYERQGRVFGFAQSVEQAASPLTAFLISPIAQFVFIPFMTDGAGARAIGGWFGTGPDRGLGLVFVLTGIIGMIATVLALRSRPYRRLSQRFVAGSEPSQPELAPSGSRS</sequence>
<accession>A0ABQ4E9Q9</accession>
<reference evidence="8 9" key="1">
    <citation type="submission" date="2021-01" db="EMBL/GenBank/DDBJ databases">
        <title>Whole genome shotgun sequence of Plantactinospora endophytica NBRC 110450.</title>
        <authorList>
            <person name="Komaki H."/>
            <person name="Tamura T."/>
        </authorList>
    </citation>
    <scope>NUCLEOTIDE SEQUENCE [LARGE SCALE GENOMIC DNA]</scope>
    <source>
        <strain evidence="8 9">NBRC 110450</strain>
    </source>
</reference>
<gene>
    <name evidence="8" type="ORF">Pen02_64060</name>
</gene>
<evidence type="ECO:0000256" key="2">
    <source>
        <dbReference type="ARBA" id="ARBA00022475"/>
    </source>
</evidence>
<evidence type="ECO:0000256" key="6">
    <source>
        <dbReference type="SAM" id="Phobius"/>
    </source>
</evidence>
<feature type="transmembrane region" description="Helical" evidence="6">
    <location>
        <begin position="177"/>
        <end position="197"/>
    </location>
</feature>
<comment type="subcellular location">
    <subcellularLocation>
        <location evidence="1">Cell membrane</location>
        <topology evidence="1">Multi-pass membrane protein</topology>
    </subcellularLocation>
</comment>
<evidence type="ECO:0000256" key="5">
    <source>
        <dbReference type="ARBA" id="ARBA00023136"/>
    </source>
</evidence>
<feature type="transmembrane region" description="Helical" evidence="6">
    <location>
        <begin position="290"/>
        <end position="309"/>
    </location>
</feature>
<keyword evidence="4 6" id="KW-1133">Transmembrane helix</keyword>
<feature type="transmembrane region" description="Helical" evidence="6">
    <location>
        <begin position="393"/>
        <end position="411"/>
    </location>
</feature>
<evidence type="ECO:0000256" key="4">
    <source>
        <dbReference type="ARBA" id="ARBA00022989"/>
    </source>
</evidence>
<feature type="domain" description="Major facilitator superfamily (MFS) profile" evidence="7">
    <location>
        <begin position="1"/>
        <end position="457"/>
    </location>
</feature>
<feature type="transmembrane region" description="Helical" evidence="6">
    <location>
        <begin position="110"/>
        <end position="139"/>
    </location>
</feature>
<evidence type="ECO:0000256" key="1">
    <source>
        <dbReference type="ARBA" id="ARBA00004651"/>
    </source>
</evidence>
<organism evidence="8 9">
    <name type="scientific">Plantactinospora endophytica</name>
    <dbReference type="NCBI Taxonomy" id="673535"/>
    <lineage>
        <taxon>Bacteria</taxon>
        <taxon>Bacillati</taxon>
        <taxon>Actinomycetota</taxon>
        <taxon>Actinomycetes</taxon>
        <taxon>Micromonosporales</taxon>
        <taxon>Micromonosporaceae</taxon>
        <taxon>Plantactinospora</taxon>
    </lineage>
</organism>
<feature type="transmembrane region" description="Helical" evidence="6">
    <location>
        <begin position="321"/>
        <end position="336"/>
    </location>
</feature>
<evidence type="ECO:0000259" key="7">
    <source>
        <dbReference type="PROSITE" id="PS50850"/>
    </source>
</evidence>
<evidence type="ECO:0000256" key="3">
    <source>
        <dbReference type="ARBA" id="ARBA00022692"/>
    </source>
</evidence>
<evidence type="ECO:0000313" key="9">
    <source>
        <dbReference type="Proteomes" id="UP000646749"/>
    </source>
</evidence>
<dbReference type="InterPro" id="IPR011701">
    <property type="entry name" value="MFS"/>
</dbReference>
<feature type="transmembrane region" description="Helical" evidence="6">
    <location>
        <begin position="43"/>
        <end position="64"/>
    </location>
</feature>
<feature type="transmembrane region" description="Helical" evidence="6">
    <location>
        <begin position="342"/>
        <end position="359"/>
    </location>
</feature>
<dbReference type="EMBL" id="BONW01000039">
    <property type="protein sequence ID" value="GIG91470.1"/>
    <property type="molecule type" value="Genomic_DNA"/>
</dbReference>
<keyword evidence="9" id="KW-1185">Reference proteome</keyword>
<comment type="caution">
    <text evidence="8">The sequence shown here is derived from an EMBL/GenBank/DDBJ whole genome shotgun (WGS) entry which is preliminary data.</text>
</comment>
<dbReference type="SUPFAM" id="SSF103473">
    <property type="entry name" value="MFS general substrate transporter"/>
    <property type="match status" value="1"/>
</dbReference>
<dbReference type="Proteomes" id="UP000646749">
    <property type="component" value="Unassembled WGS sequence"/>
</dbReference>
<keyword evidence="3 6" id="KW-0812">Transmembrane</keyword>
<proteinExistence type="predicted"/>
<name>A0ABQ4E9Q9_9ACTN</name>
<dbReference type="PROSITE" id="PS50850">
    <property type="entry name" value="MFS"/>
    <property type="match status" value="1"/>
</dbReference>
<feature type="transmembrane region" description="Helical" evidence="6">
    <location>
        <begin position="76"/>
        <end position="98"/>
    </location>
</feature>
<evidence type="ECO:0000313" key="8">
    <source>
        <dbReference type="EMBL" id="GIG91470.1"/>
    </source>
</evidence>
<dbReference type="Gene3D" id="1.20.1250.20">
    <property type="entry name" value="MFS general substrate transporter like domains"/>
    <property type="match status" value="1"/>
</dbReference>
<dbReference type="RefSeq" id="WP_203869861.1">
    <property type="nucleotide sequence ID" value="NZ_BONW01000039.1"/>
</dbReference>
<feature type="transmembrane region" description="Helical" evidence="6">
    <location>
        <begin position="12"/>
        <end position="37"/>
    </location>
</feature>
<protein>
    <submittedName>
        <fullName evidence="8">Multidrug resistance protein</fullName>
    </submittedName>
</protein>
<dbReference type="PANTHER" id="PTHR23513:SF6">
    <property type="entry name" value="MAJOR FACILITATOR SUPERFAMILY ASSOCIATED DOMAIN-CONTAINING PROTEIN"/>
    <property type="match status" value="1"/>
</dbReference>
<keyword evidence="5 6" id="KW-0472">Membrane</keyword>
<feature type="transmembrane region" description="Helical" evidence="6">
    <location>
        <begin position="431"/>
        <end position="450"/>
    </location>
</feature>
<feature type="transmembrane region" description="Helical" evidence="6">
    <location>
        <begin position="151"/>
        <end position="171"/>
    </location>
</feature>
<feature type="transmembrane region" description="Helical" evidence="6">
    <location>
        <begin position="254"/>
        <end position="278"/>
    </location>
</feature>